<feature type="domain" description="ShlB POTRA" evidence="7">
    <location>
        <begin position="156"/>
        <end position="205"/>
    </location>
</feature>
<evidence type="ECO:0000259" key="5">
    <source>
        <dbReference type="Pfam" id="PF03865"/>
    </source>
</evidence>
<reference evidence="8 9" key="1">
    <citation type="submission" date="2020-09" db="EMBL/GenBank/DDBJ databases">
        <title>Complete genome sequence of altererythrobacter flavus SS-21NJ, isolated from Dongying oil sludge in Shandong province.</title>
        <authorList>
            <person name="Sun S."/>
            <person name="Zhang Z."/>
        </authorList>
    </citation>
    <scope>NUCLEOTIDE SEQUENCE [LARGE SCALE GENOMIC DNA]</scope>
    <source>
        <strain evidence="8 9">SS-21NJ</strain>
    </source>
</reference>
<gene>
    <name evidence="8" type="ORF">IDJ81_07105</name>
</gene>
<feature type="signal peptide" evidence="4">
    <location>
        <begin position="1"/>
        <end position="25"/>
    </location>
</feature>
<evidence type="ECO:0000256" key="1">
    <source>
        <dbReference type="ARBA" id="ARBA00022452"/>
    </source>
</evidence>
<dbReference type="EMBL" id="CP061510">
    <property type="protein sequence ID" value="QSB45841.1"/>
    <property type="molecule type" value="Genomic_DNA"/>
</dbReference>
<name>A0ABX7KEX0_9SPHN</name>
<dbReference type="Gene3D" id="3.10.20.310">
    <property type="entry name" value="membrane protein fhac"/>
    <property type="match status" value="1"/>
</dbReference>
<sequence>MRCSGCAGPIAAIASLSLTAPQALAQDVSPSTQEQARIRAEREAAERAVRENAPNARLEGQEAPSLGAFPEESPCFTIHAIAVDGASARKLRWVPGYLDRFRGRCAGQQGLNYILKSLQGAFLDRALVTTRAGLPEQDLASGTLHVVVIPGVASAVRTNGRDRHFSWDVASPLHKGDIVNLRGIEQGLEQLRRVPSREVRVDLVPGEGPGETILDVTLSDRLPVSGSVSVNNFAGATVGRWQGSVQVSALDLLGASELFSLSYNRRIEAPGLPADSKGSGASLSFPMGWWTFGASASSNRYGQTVTGEVTDFATRGKLDAMSMWAERVIHRDRTSKTALRLALSRRWAHNFINDVEIGIQRQNLTDLEIGINDRRELGPVHLDSALALRAGIKFLGAQSEVADRPAALPTARYRIVTADLGISVPFGSGPIEGWRATAHGQWSARNLYGSDLISVGGPYSVRGFDSDTAEIGRTGWFVRQELGFKVTGQFRPYALFDMGAVENGHGLRAGAGGGLRVRRGVFSLDVFAALPVIGREIANIHKVRLGLSATVGF</sequence>
<keyword evidence="2" id="KW-0812">Transmembrane</keyword>
<dbReference type="InterPro" id="IPR035251">
    <property type="entry name" value="ShlB_POTRA"/>
</dbReference>
<proteinExistence type="predicted"/>
<evidence type="ECO:0000313" key="9">
    <source>
        <dbReference type="Proteomes" id="UP000663637"/>
    </source>
</evidence>
<dbReference type="PANTHER" id="PTHR34597">
    <property type="entry name" value="SLR1661 PROTEIN"/>
    <property type="match status" value="1"/>
</dbReference>
<feature type="domain" description="Polypeptide-transport-associated ShlB-type" evidence="6">
    <location>
        <begin position="76"/>
        <end position="151"/>
    </location>
</feature>
<dbReference type="InterPro" id="IPR051544">
    <property type="entry name" value="TPS_OM_transporter"/>
</dbReference>
<keyword evidence="3" id="KW-0998">Cell outer membrane</keyword>
<accession>A0ABX7KEX0</accession>
<feature type="domain" description="Haemolysin activator HlyB C-terminal" evidence="5">
    <location>
        <begin position="210"/>
        <end position="516"/>
    </location>
</feature>
<dbReference type="Proteomes" id="UP000663637">
    <property type="component" value="Chromosome"/>
</dbReference>
<dbReference type="Gene3D" id="2.40.160.50">
    <property type="entry name" value="membrane protein fhac: a member of the omp85/tpsb transporter family"/>
    <property type="match status" value="1"/>
</dbReference>
<protein>
    <submittedName>
        <fullName evidence="8">ShlB/FhaC/HecB family hemolysin secretion/activation protein</fullName>
    </submittedName>
</protein>
<dbReference type="Pfam" id="PF17287">
    <property type="entry name" value="POTRA_3"/>
    <property type="match status" value="1"/>
</dbReference>
<keyword evidence="9" id="KW-1185">Reference proteome</keyword>
<feature type="chain" id="PRO_5047388118" evidence="4">
    <location>
        <begin position="26"/>
        <end position="553"/>
    </location>
</feature>
<dbReference type="InterPro" id="IPR005565">
    <property type="entry name" value="Hemolysn_activator_HlyB_C"/>
</dbReference>
<evidence type="ECO:0000259" key="6">
    <source>
        <dbReference type="Pfam" id="PF08479"/>
    </source>
</evidence>
<dbReference type="InterPro" id="IPR027282">
    <property type="entry name" value="TPS"/>
</dbReference>
<evidence type="ECO:0000313" key="8">
    <source>
        <dbReference type="EMBL" id="QSB45841.1"/>
    </source>
</evidence>
<keyword evidence="1" id="KW-0472">Membrane</keyword>
<dbReference type="Pfam" id="PF03865">
    <property type="entry name" value="ShlB"/>
    <property type="match status" value="1"/>
</dbReference>
<dbReference type="PIRSF" id="PIRSF029745">
    <property type="entry name" value="FhaC"/>
    <property type="match status" value="1"/>
</dbReference>
<dbReference type="PANTHER" id="PTHR34597:SF3">
    <property type="entry name" value="OUTER MEMBRANE TRANSPORTER CDIB"/>
    <property type="match status" value="1"/>
</dbReference>
<dbReference type="RefSeq" id="WP_205445166.1">
    <property type="nucleotide sequence ID" value="NZ_CP061510.1"/>
</dbReference>
<keyword evidence="1" id="KW-1134">Transmembrane beta strand</keyword>
<dbReference type="Pfam" id="PF08479">
    <property type="entry name" value="POTRA_2"/>
    <property type="match status" value="1"/>
</dbReference>
<evidence type="ECO:0000256" key="3">
    <source>
        <dbReference type="ARBA" id="ARBA00023237"/>
    </source>
</evidence>
<evidence type="ECO:0000259" key="7">
    <source>
        <dbReference type="Pfam" id="PF17287"/>
    </source>
</evidence>
<dbReference type="InterPro" id="IPR013686">
    <property type="entry name" value="Polypept-transport_assoc_ShlB"/>
</dbReference>
<evidence type="ECO:0000256" key="2">
    <source>
        <dbReference type="ARBA" id="ARBA00022692"/>
    </source>
</evidence>
<organism evidence="8 9">
    <name type="scientific">Tsuneonella flava</name>
    <dbReference type="NCBI Taxonomy" id="2055955"/>
    <lineage>
        <taxon>Bacteria</taxon>
        <taxon>Pseudomonadati</taxon>
        <taxon>Pseudomonadota</taxon>
        <taxon>Alphaproteobacteria</taxon>
        <taxon>Sphingomonadales</taxon>
        <taxon>Erythrobacteraceae</taxon>
        <taxon>Tsuneonella</taxon>
    </lineage>
</organism>
<keyword evidence="4" id="KW-0732">Signal</keyword>
<evidence type="ECO:0000256" key="4">
    <source>
        <dbReference type="SAM" id="SignalP"/>
    </source>
</evidence>